<dbReference type="PANTHER" id="PTHR12398:SF20">
    <property type="entry name" value="PROTEIN PHOSPHATASE 1 REGULATORY INHIBITOR SUBUNIT 2"/>
    <property type="match status" value="1"/>
</dbReference>
<gene>
    <name evidence="2" type="ORF">TM35_000091200</name>
</gene>
<feature type="compositionally biased region" description="Acidic residues" evidence="1">
    <location>
        <begin position="140"/>
        <end position="161"/>
    </location>
</feature>
<keyword evidence="3" id="KW-1185">Reference proteome</keyword>
<dbReference type="VEuPathDB" id="TriTrypDB:TM35_000091200"/>
<dbReference type="OrthoDB" id="551302at2759"/>
<comment type="caution">
    <text evidence="2">The sequence shown here is derived from an EMBL/GenBank/DDBJ whole genome shotgun (WGS) entry which is preliminary data.</text>
</comment>
<dbReference type="InterPro" id="IPR007062">
    <property type="entry name" value="PPI-2"/>
</dbReference>
<dbReference type="Proteomes" id="UP000192257">
    <property type="component" value="Unassembled WGS sequence"/>
</dbReference>
<feature type="region of interest" description="Disordered" evidence="1">
    <location>
        <begin position="78"/>
        <end position="104"/>
    </location>
</feature>
<sequence>MPVRKRVLWDESNLEANEEYRRQHPVTMHISEPKTPYVYTEFDEEGNFDDGSKGEEVEAKNSTWDPQINALARQMKEGLSKEVEGPVAPVSSSGRPMLSPDVTNGDMLAKRHATEFKTMRKAVYADEGATFKKLLARKDEDDDEDEDDEDEDDDKGDDDGNDSTGGASKSKKGVL</sequence>
<evidence type="ECO:0000313" key="2">
    <source>
        <dbReference type="EMBL" id="ORC90070.1"/>
    </source>
</evidence>
<dbReference type="GO" id="GO:0009966">
    <property type="term" value="P:regulation of signal transduction"/>
    <property type="evidence" value="ECO:0007669"/>
    <property type="project" value="InterPro"/>
</dbReference>
<dbReference type="PANTHER" id="PTHR12398">
    <property type="entry name" value="PROTEIN PHOSPHATASE INHIBITOR"/>
    <property type="match status" value="1"/>
</dbReference>
<dbReference type="RefSeq" id="XP_028884136.1">
    <property type="nucleotide sequence ID" value="XM_029024359.1"/>
</dbReference>
<evidence type="ECO:0008006" key="4">
    <source>
        <dbReference type="Google" id="ProtNLM"/>
    </source>
</evidence>
<organism evidence="2 3">
    <name type="scientific">Trypanosoma theileri</name>
    <dbReference type="NCBI Taxonomy" id="67003"/>
    <lineage>
        <taxon>Eukaryota</taxon>
        <taxon>Discoba</taxon>
        <taxon>Euglenozoa</taxon>
        <taxon>Kinetoplastea</taxon>
        <taxon>Metakinetoplastina</taxon>
        <taxon>Trypanosomatida</taxon>
        <taxon>Trypanosomatidae</taxon>
        <taxon>Trypanosoma</taxon>
    </lineage>
</organism>
<dbReference type="GO" id="GO:0004864">
    <property type="term" value="F:protein phosphatase inhibitor activity"/>
    <property type="evidence" value="ECO:0007669"/>
    <property type="project" value="InterPro"/>
</dbReference>
<feature type="region of interest" description="Disordered" evidence="1">
    <location>
        <begin position="45"/>
        <end position="65"/>
    </location>
</feature>
<proteinExistence type="predicted"/>
<dbReference type="EMBL" id="NBCO01000009">
    <property type="protein sequence ID" value="ORC90070.1"/>
    <property type="molecule type" value="Genomic_DNA"/>
</dbReference>
<name>A0A1X0P0X7_9TRYP</name>
<evidence type="ECO:0000256" key="1">
    <source>
        <dbReference type="SAM" id="MobiDB-lite"/>
    </source>
</evidence>
<dbReference type="GeneID" id="39984139"/>
<accession>A0A1X0P0X7</accession>
<protein>
    <recommendedName>
        <fullName evidence="4">Protein phosphatase inhibitor 2 (IPP-2)</fullName>
    </recommendedName>
</protein>
<dbReference type="Pfam" id="PF04979">
    <property type="entry name" value="IPP-2"/>
    <property type="match status" value="1"/>
</dbReference>
<feature type="compositionally biased region" description="Basic and acidic residues" evidence="1">
    <location>
        <begin position="50"/>
        <end position="59"/>
    </location>
</feature>
<evidence type="ECO:0000313" key="3">
    <source>
        <dbReference type="Proteomes" id="UP000192257"/>
    </source>
</evidence>
<feature type="region of interest" description="Disordered" evidence="1">
    <location>
        <begin position="134"/>
        <end position="175"/>
    </location>
</feature>
<dbReference type="AlphaFoldDB" id="A0A1X0P0X7"/>
<reference evidence="2 3" key="1">
    <citation type="submission" date="2017-03" db="EMBL/GenBank/DDBJ databases">
        <title>An alternative strategy for trypanosome survival in the mammalian bloodstream revealed through genome and transcriptome analysis of the ubiquitous bovine parasite Trypanosoma (Megatrypanum) theileri.</title>
        <authorList>
            <person name="Kelly S."/>
            <person name="Ivens A."/>
            <person name="Mott A."/>
            <person name="O'Neill E."/>
            <person name="Emms D."/>
            <person name="Macleod O."/>
            <person name="Voorheis P."/>
            <person name="Matthews J."/>
            <person name="Matthews K."/>
            <person name="Carrington M."/>
        </authorList>
    </citation>
    <scope>NUCLEOTIDE SEQUENCE [LARGE SCALE GENOMIC DNA]</scope>
    <source>
        <strain evidence="2">Edinburgh</strain>
    </source>
</reference>